<dbReference type="PANTHER" id="PTHR48471:SF1">
    <property type="entry name" value="DDE TNP4 DOMAIN-CONTAINING PROTEIN"/>
    <property type="match status" value="1"/>
</dbReference>
<dbReference type="Proteomes" id="UP000488956">
    <property type="component" value="Unassembled WGS sequence"/>
</dbReference>
<dbReference type="OrthoDB" id="119398at2759"/>
<dbReference type="EMBL" id="QXGB01000149">
    <property type="protein sequence ID" value="KAE9227809.1"/>
    <property type="molecule type" value="Genomic_DNA"/>
</dbReference>
<evidence type="ECO:0000313" key="1">
    <source>
        <dbReference type="EMBL" id="KAE9127078.1"/>
    </source>
</evidence>
<reference evidence="4 5" key="1">
    <citation type="submission" date="2018-08" db="EMBL/GenBank/DDBJ databases">
        <title>Genomic investigation of the strawberry pathogen Phytophthora fragariae indicates pathogenicity is determined by transcriptional variation in three key races.</title>
        <authorList>
            <person name="Adams T.M."/>
            <person name="Armitage A.D."/>
            <person name="Sobczyk M.K."/>
            <person name="Bates H.J."/>
            <person name="Dunwell J.M."/>
            <person name="Nellist C.F."/>
            <person name="Harrison R.J."/>
        </authorList>
    </citation>
    <scope>NUCLEOTIDE SEQUENCE [LARGE SCALE GENOMIC DNA]</scope>
    <source>
        <strain evidence="3 5">BC-1</strain>
        <strain evidence="2 4">NOV-27</strain>
        <strain evidence="1 6">ONT-3</strain>
    </source>
</reference>
<dbReference type="AlphaFoldDB" id="A0A6A3ZXJ1"/>
<evidence type="ECO:0000313" key="3">
    <source>
        <dbReference type="EMBL" id="KAE9246635.1"/>
    </source>
</evidence>
<gene>
    <name evidence="3" type="ORF">PF002_g6626</name>
    <name evidence="2" type="ORF">PF005_g4564</name>
    <name evidence="1" type="ORF">PF010_g5030</name>
</gene>
<dbReference type="EMBL" id="QXFX01000181">
    <property type="protein sequence ID" value="KAE9127078.1"/>
    <property type="molecule type" value="Genomic_DNA"/>
</dbReference>
<name>A0A6A3ZXJ1_9STRA</name>
<dbReference type="PANTHER" id="PTHR48471">
    <property type="entry name" value="DDE TNP4 DOMAIN-CONTAINING PROTEIN"/>
    <property type="match status" value="1"/>
</dbReference>
<evidence type="ECO:0000313" key="4">
    <source>
        <dbReference type="Proteomes" id="UP000433483"/>
    </source>
</evidence>
<protein>
    <submittedName>
        <fullName evidence="3">Uncharacterized protein</fullName>
    </submittedName>
</protein>
<dbReference type="EMBL" id="QXGD01000234">
    <property type="protein sequence ID" value="KAE9246635.1"/>
    <property type="molecule type" value="Genomic_DNA"/>
</dbReference>
<dbReference type="Proteomes" id="UP000440367">
    <property type="component" value="Unassembled WGS sequence"/>
</dbReference>
<dbReference type="Proteomes" id="UP000433483">
    <property type="component" value="Unassembled WGS sequence"/>
</dbReference>
<keyword evidence="4" id="KW-1185">Reference proteome</keyword>
<proteinExistence type="predicted"/>
<organism evidence="3 5">
    <name type="scientific">Phytophthora fragariae</name>
    <dbReference type="NCBI Taxonomy" id="53985"/>
    <lineage>
        <taxon>Eukaryota</taxon>
        <taxon>Sar</taxon>
        <taxon>Stramenopiles</taxon>
        <taxon>Oomycota</taxon>
        <taxon>Peronosporomycetes</taxon>
        <taxon>Peronosporales</taxon>
        <taxon>Peronosporaceae</taxon>
        <taxon>Phytophthora</taxon>
    </lineage>
</organism>
<accession>A0A6A3ZXJ1</accession>
<evidence type="ECO:0000313" key="5">
    <source>
        <dbReference type="Proteomes" id="UP000440367"/>
    </source>
</evidence>
<sequence length="55" mass="6519">MQKVYCRLNRPLPYDPELRGHRNNNIFRMASYRVRTVGISQIRTTFSGEMELSSE</sequence>
<comment type="caution">
    <text evidence="3">The sequence shown here is derived from an EMBL/GenBank/DDBJ whole genome shotgun (WGS) entry which is preliminary data.</text>
</comment>
<evidence type="ECO:0000313" key="2">
    <source>
        <dbReference type="EMBL" id="KAE9227809.1"/>
    </source>
</evidence>
<evidence type="ECO:0000313" key="6">
    <source>
        <dbReference type="Proteomes" id="UP000488956"/>
    </source>
</evidence>